<protein>
    <submittedName>
        <fullName evidence="2">Uncharacterized protein</fullName>
    </submittedName>
</protein>
<dbReference type="EMBL" id="JAGKHQ010000010">
    <property type="protein sequence ID" value="KAG7507628.1"/>
    <property type="molecule type" value="Genomic_DNA"/>
</dbReference>
<feature type="region of interest" description="Disordered" evidence="1">
    <location>
        <begin position="1"/>
        <end position="23"/>
    </location>
</feature>
<keyword evidence="3" id="KW-1185">Reference proteome</keyword>
<gene>
    <name evidence="2" type="ORF">JOB18_040047</name>
</gene>
<dbReference type="AlphaFoldDB" id="A0AAV6RSF9"/>
<accession>A0AAV6RSF9</accession>
<evidence type="ECO:0000313" key="3">
    <source>
        <dbReference type="Proteomes" id="UP000693946"/>
    </source>
</evidence>
<sequence>MVPLGEPGVTRSSKEGCTDPGRTRSRCCCRLLCHDVTPGRSSAPPPGSYYDNHSHQCSTCVSACYCCQDELHMKVKSSPLTTKCYLMTGQTRK</sequence>
<evidence type="ECO:0000313" key="2">
    <source>
        <dbReference type="EMBL" id="KAG7507628.1"/>
    </source>
</evidence>
<evidence type="ECO:0000256" key="1">
    <source>
        <dbReference type="SAM" id="MobiDB-lite"/>
    </source>
</evidence>
<comment type="caution">
    <text evidence="2">The sequence shown here is derived from an EMBL/GenBank/DDBJ whole genome shotgun (WGS) entry which is preliminary data.</text>
</comment>
<reference evidence="2 3" key="1">
    <citation type="journal article" date="2021" name="Sci. Rep.">
        <title>Chromosome anchoring in Senegalese sole (Solea senegalensis) reveals sex-associated markers and genome rearrangements in flatfish.</title>
        <authorList>
            <person name="Guerrero-Cozar I."/>
            <person name="Gomez-Garrido J."/>
            <person name="Berbel C."/>
            <person name="Martinez-Blanch J.F."/>
            <person name="Alioto T."/>
            <person name="Claros M.G."/>
            <person name="Gagnaire P.A."/>
            <person name="Manchado M."/>
        </authorList>
    </citation>
    <scope>NUCLEOTIDE SEQUENCE [LARGE SCALE GENOMIC DNA]</scope>
    <source>
        <strain evidence="2">Sse05_10M</strain>
    </source>
</reference>
<organism evidence="2 3">
    <name type="scientific">Solea senegalensis</name>
    <name type="common">Senegalese sole</name>
    <dbReference type="NCBI Taxonomy" id="28829"/>
    <lineage>
        <taxon>Eukaryota</taxon>
        <taxon>Metazoa</taxon>
        <taxon>Chordata</taxon>
        <taxon>Craniata</taxon>
        <taxon>Vertebrata</taxon>
        <taxon>Euteleostomi</taxon>
        <taxon>Actinopterygii</taxon>
        <taxon>Neopterygii</taxon>
        <taxon>Teleostei</taxon>
        <taxon>Neoteleostei</taxon>
        <taxon>Acanthomorphata</taxon>
        <taxon>Carangaria</taxon>
        <taxon>Pleuronectiformes</taxon>
        <taxon>Pleuronectoidei</taxon>
        <taxon>Soleidae</taxon>
        <taxon>Solea</taxon>
    </lineage>
</organism>
<proteinExistence type="predicted"/>
<dbReference type="Proteomes" id="UP000693946">
    <property type="component" value="Linkage Group LG18"/>
</dbReference>
<name>A0AAV6RSF9_SOLSE</name>